<accession>A0A0E3I8V3</accession>
<sequence length="1789" mass="182998">MTTTQTFTSSTTYAIPSDAANVTYIIHGGKGGQGGPASTRVNTSGAAGARGQKISGTLTGVVGSTLTLTMGGNGSRCFGDSGANGGGGYWNGGRGGNNGSYDSESGWNAGGGGGGGGASAIRIGNTVLAGAGGGGGGACICYSGDTDAPGLTSSNINTSGGSNGAAGQNSGAAWNGGGGGAGGGFPGGTTGVFQAGYAYNAGNDGSGFGGAGGAGLYNPSYHRSASTLQTSSSGISFITISYDDQIVTEDFNWTTRSPQLDNIVGSQGSDPNNLWTTFLTNTNVGGNEPEGSTVIRSIEWKINFNNTGKQIFNTAVDDAADVYIDNVLQFSLNTYNTNTSLTTPNTITAGEHTIRIEHVSNGGPYGVAMDWTGYVPPAPPTVSLTATDYSTPPNNITSIYKGQSLRLTYSASIPTNGDAITANTFTANANGNVSNPIPSVGNSGVYFPAPTTTTTYTYTATNANGTSTANVTITVEDDFPVVTLTSDDADNTIISGGVPESVTLTWSATANTTISNTTMTGVTNPGTSGSVTVSPTSTTTYTFLATTATGTRTASVTITVNTRPVITLTSSTSTISAGQTVNLNWTTTGSANNIVWVSGTPAPTTGSGVINGSASVAPTNSQQYCVYASGPGGVSDAKCVSINVIQIDTSITDYDQSFSNDTTVNIPSYAINVSVDISAASGTNGGTDAGGASGPGGGGRRATFYFADYVARTFTLRLGNQGSSGFGCVAGSGAGTGGSSNVARGGNGGTSGPSGCSGGGGGGGGASGIYDSVKNGWVAIVGGGGGGGGASWNVSATGGTTGTGMNTGNVNSISNGNNGSACPTDGGGGGGGGGGATGGAGGNFGLDNNRGGAGGRGGQSAYDNSYCSFNYNSGSQNFGNGSARVRWNIGAPTIDSFTISPAPIIAGQSTRLTWTSTNSLTGSINNGVNAVTVPDSFVDVFPSDDTTYTLTVVGYGGLTDTDTVSIVVYIPPELILVLNSPSIIVNGSTNLSWSVTGDGDALYWVAGGITNTNLNSNVSLSPSVTTTYTGYVTGLGGVSPQTSIELIVYYPPTLIVDYPAVIDYGQQATIEYEGDYANTSVTLSATYNYDFVANTTDPITNLNVASSAEFGSNSSYGGVYNTNIVYNDRGPLSVTYVITATGNGGSTSEEFTVLINIDKTPDNMDIDETSDLFKDQDPVYTPETEVLSDMYYVDDIEIQVEVKSNLPILVDLNANQQWTKLRQIGTAPAVQGNSVGGNSMPTKPGVYYIKPRSLQTEAPLIAKSNLSAVEAAKLITCLSVIDETNNSYYNNQGNLNNVWQQNPPVIGGAVNDRRGFRTAFPYRTFYLLDPQGSGQSGIDVPTNFPGDPNAFGPIRVNRDEGNVGSRSDWFSICNFGSLPYGTIVSIWIDVSGSMRLSTVQASYDYFLTRCAAAGIEIVLSLSAAGERYIEGHIVYLPPSANFTAVDADGNTSNIEVISGSSVTLSWIVFGDVNTLSITPGVLNITPSFNDFVDSAVVNPTSDTTYILNANGPAGTTTRQITISVLIPPTISITSSQGASIINGNCTTLSWSISGDGNSVSWTQGGISNTNANSSAVVCPNDTTTYCAVASGPGGVSPETCIEITVYQNPTAGITAPGVIDYSVNFTIEYESQYANTSIQITPTYTYLNGTVVTGTTINRTAATSAEINGGASGTVSDTRANGTGVPITVPWNNFGPYQIDFVIVAAGTGGTAEDTARTIVNIDQTPDNFIVDETDDKLKDQDPVYTPETEILSEMYQINDIDIPVEIKADYPIKVDINKNDDWEDVRQI</sequence>
<proteinExistence type="predicted"/>
<dbReference type="GeneID" id="24172176"/>
<protein>
    <submittedName>
        <fullName evidence="4">Virion structural protein</fullName>
    </submittedName>
</protein>
<dbReference type="EMBL" id="KJ019094">
    <property type="protein sequence ID" value="AIX29712.1"/>
    <property type="molecule type" value="Genomic_DNA"/>
</dbReference>
<dbReference type="EMBL" id="KJ019054">
    <property type="protein sequence ID" value="AIX20495.1"/>
    <property type="molecule type" value="Genomic_DNA"/>
</dbReference>
<dbReference type="Proteomes" id="UP000185283">
    <property type="component" value="Segment"/>
</dbReference>
<feature type="region of interest" description="Disordered" evidence="1">
    <location>
        <begin position="741"/>
        <end position="761"/>
    </location>
</feature>
<name>A0A0E3I8V3_9CAUD</name>
<dbReference type="Proteomes" id="UP000033005">
    <property type="component" value="Segment"/>
</dbReference>
<organism evidence="4 5">
    <name type="scientific">Synechococcus phage ACG-2014e</name>
    <dbReference type="NCBI Taxonomy" id="1493510"/>
    <lineage>
        <taxon>Viruses</taxon>
        <taxon>Duplodnaviria</taxon>
        <taxon>Heunggongvirae</taxon>
        <taxon>Uroviricota</taxon>
        <taxon>Caudoviricetes</taxon>
        <taxon>Pantevenvirales</taxon>
        <taxon>Kyanoviridae</taxon>
        <taxon>Chalconvirus</taxon>
        <taxon>Chalconvirus acg2014e</taxon>
    </lineage>
</organism>
<evidence type="ECO:0000313" key="3">
    <source>
        <dbReference type="EMBL" id="AIX29712.1"/>
    </source>
</evidence>
<keyword evidence="6" id="KW-1185">Reference proteome</keyword>
<dbReference type="EMBL" id="KJ019156">
    <property type="protein sequence ID" value="AIX44951.1"/>
    <property type="molecule type" value="Genomic_DNA"/>
</dbReference>
<evidence type="ECO:0000313" key="2">
    <source>
        <dbReference type="EMBL" id="AIX20495.1"/>
    </source>
</evidence>
<evidence type="ECO:0000313" key="6">
    <source>
        <dbReference type="Proteomes" id="UP000185283"/>
    </source>
</evidence>
<dbReference type="RefSeq" id="YP_009134534.1">
    <property type="nucleotide sequence ID" value="NC_026928.1"/>
</dbReference>
<dbReference type="Proteomes" id="UP000185284">
    <property type="component" value="Segment"/>
</dbReference>
<feature type="region of interest" description="Disordered" evidence="1">
    <location>
        <begin position="30"/>
        <end position="50"/>
    </location>
</feature>
<dbReference type="KEGG" id="vg:24172176"/>
<evidence type="ECO:0000313" key="5">
    <source>
        <dbReference type="Proteomes" id="UP000033005"/>
    </source>
</evidence>
<gene>
    <name evidence="4" type="ORF">Syn7803C2_32</name>
    <name evidence="2" type="ORF">Syn7803C85_32</name>
    <name evidence="3" type="ORF">Syn7803US33_31</name>
</gene>
<evidence type="ECO:0000313" key="4">
    <source>
        <dbReference type="EMBL" id="AIX44951.1"/>
    </source>
</evidence>
<reference evidence="5 6" key="1">
    <citation type="submission" date="2013-12" db="EMBL/GenBank/DDBJ databases">
        <title>Ecological redundancy of diverse viral populations within a natural community.</title>
        <authorList>
            <person name="Gregory A.C."/>
            <person name="LaButti K."/>
            <person name="Copeland A."/>
            <person name="Woyke T."/>
            <person name="Sullivan M.B."/>
        </authorList>
    </citation>
    <scope>NUCLEOTIDE SEQUENCE [LARGE SCALE GENOMIC DNA]</scope>
    <source>
        <strain evidence="4">Syn7803C2</strain>
        <strain evidence="2">Syn7803C85</strain>
        <strain evidence="3">Syn7803US33</strain>
    </source>
</reference>
<dbReference type="Gene3D" id="2.60.120.260">
    <property type="entry name" value="Galactose-binding domain-like"/>
    <property type="match status" value="1"/>
</dbReference>
<evidence type="ECO:0000256" key="1">
    <source>
        <dbReference type="SAM" id="MobiDB-lite"/>
    </source>
</evidence>
<feature type="compositionally biased region" description="Gly residues" evidence="1">
    <location>
        <begin position="745"/>
        <end position="761"/>
    </location>
</feature>